<dbReference type="GO" id="GO:0004519">
    <property type="term" value="F:endonuclease activity"/>
    <property type="evidence" value="ECO:0007669"/>
    <property type="project" value="InterPro"/>
</dbReference>
<evidence type="ECO:0000313" key="2">
    <source>
        <dbReference type="EMBL" id="AKA61561.1"/>
    </source>
</evidence>
<dbReference type="KEGG" id="vg:26797362"/>
<evidence type="ECO:0000313" key="3">
    <source>
        <dbReference type="Proteomes" id="UP000033013"/>
    </source>
</evidence>
<dbReference type="Gene3D" id="3.90.75.10">
    <property type="entry name" value="Homing Intron 3 (I-ppo) Encoded Endonuclease, Chain A"/>
    <property type="match status" value="1"/>
</dbReference>
<dbReference type="GeneID" id="26797362"/>
<evidence type="ECO:0000259" key="1">
    <source>
        <dbReference type="Pfam" id="PF13392"/>
    </source>
</evidence>
<accession>A0A0E3JTA8</accession>
<dbReference type="SMR" id="A0A0E3JTA8"/>
<name>A0A0E3JTA8_9CAUD</name>
<keyword evidence="3" id="KW-1185">Reference proteome</keyword>
<dbReference type="OrthoDB" id="21336at10239"/>
<dbReference type="InterPro" id="IPR044925">
    <property type="entry name" value="His-Me_finger_sf"/>
</dbReference>
<feature type="domain" description="HNH nuclease" evidence="1">
    <location>
        <begin position="40"/>
        <end position="83"/>
    </location>
</feature>
<dbReference type="EMBL" id="KP791805">
    <property type="protein sequence ID" value="AKA61561.1"/>
    <property type="molecule type" value="Genomic_DNA"/>
</dbReference>
<reference evidence="2 3" key="1">
    <citation type="submission" date="2015-02" db="EMBL/GenBank/DDBJ databases">
        <title>Potential of phage cocktails in the inactivation of Enterobacter cloacae.</title>
        <authorList>
            <person name="Klumpp J."/>
            <person name="Almeida A."/>
        </authorList>
    </citation>
    <scope>NUCLEOTIDE SEQUENCE [LARGE SCALE GENOMIC DNA]</scope>
</reference>
<dbReference type="Pfam" id="PF13392">
    <property type="entry name" value="HNH_3"/>
    <property type="match status" value="1"/>
</dbReference>
<dbReference type="RefSeq" id="YP_009226205.1">
    <property type="nucleotide sequence ID" value="NC_029102.1"/>
</dbReference>
<sequence>MRNIERFNAKTEPCGDCLRWTGRIQPNGYGQFRLEGKTQYAHRAAYKLFIGELDNKDTVLHSCDNRWCVNPEHLTKGTQADNLKDMAIKGRHHAIKIPNDAIEGIRKDPRSSTVIAAEWGVHPTTIHKIKRNINRRFV</sequence>
<dbReference type="InterPro" id="IPR003615">
    <property type="entry name" value="HNH_nuc"/>
</dbReference>
<dbReference type="Proteomes" id="UP000033013">
    <property type="component" value="Segment"/>
</dbReference>
<proteinExistence type="predicted"/>
<protein>
    <recommendedName>
        <fullName evidence="1">HNH nuclease domain-containing protein</fullName>
    </recommendedName>
</protein>
<organism evidence="2 3">
    <name type="scientific">Enterobacter phage E-2</name>
    <dbReference type="NCBI Taxonomy" id="1636313"/>
    <lineage>
        <taxon>Viruses</taxon>
        <taxon>Duplodnaviria</taxon>
        <taxon>Heunggongvirae</taxon>
        <taxon>Uroviricota</taxon>
        <taxon>Caudoviricetes</taxon>
        <taxon>Autographivirales</taxon>
        <taxon>Autotranscriptaviridae</taxon>
        <taxon>Studiervirinae</taxon>
        <taxon>Teetrevirus</taxon>
        <taxon>Teetrevirus E2</taxon>
    </lineage>
</organism>
<dbReference type="SUPFAM" id="SSF54060">
    <property type="entry name" value="His-Me finger endonucleases"/>
    <property type="match status" value="1"/>
</dbReference>
<dbReference type="InterPro" id="IPR044930">
    <property type="entry name" value="Homing_endonuclease_His-Me"/>
</dbReference>